<sequence>MKYFKKKLWLGFNSGGEYQNAMMNGRKILTNIQYNLRISKIS</sequence>
<keyword evidence="2" id="KW-1185">Reference proteome</keyword>
<dbReference type="Proteomes" id="UP000076603">
    <property type="component" value="Unassembled WGS sequence"/>
</dbReference>
<gene>
    <name evidence="1" type="ORF">CLMAG_58370</name>
</gene>
<organism evidence="1 2">
    <name type="scientific">Clostridium magnum DSM 2767</name>
    <dbReference type="NCBI Taxonomy" id="1121326"/>
    <lineage>
        <taxon>Bacteria</taxon>
        <taxon>Bacillati</taxon>
        <taxon>Bacillota</taxon>
        <taxon>Clostridia</taxon>
        <taxon>Eubacteriales</taxon>
        <taxon>Clostridiaceae</taxon>
        <taxon>Clostridium</taxon>
    </lineage>
</organism>
<name>A0A162QTA1_9CLOT</name>
<dbReference type="EMBL" id="LWAE01000013">
    <property type="protein sequence ID" value="KZL88933.1"/>
    <property type="molecule type" value="Genomic_DNA"/>
</dbReference>
<dbReference type="PATRIC" id="fig|1121326.3.peg.5898"/>
<comment type="caution">
    <text evidence="1">The sequence shown here is derived from an EMBL/GenBank/DDBJ whole genome shotgun (WGS) entry which is preliminary data.</text>
</comment>
<dbReference type="AlphaFoldDB" id="A0A162QTA1"/>
<evidence type="ECO:0000313" key="1">
    <source>
        <dbReference type="EMBL" id="KZL88933.1"/>
    </source>
</evidence>
<accession>A0A162QTA1</accession>
<proteinExistence type="predicted"/>
<reference evidence="1 2" key="1">
    <citation type="submission" date="2016-04" db="EMBL/GenBank/DDBJ databases">
        <title>Genome sequence of Clostridium magnum DSM 2767.</title>
        <authorList>
            <person name="Poehlein A."/>
            <person name="Uhlig R."/>
            <person name="Fischer R."/>
            <person name="Bahl H."/>
            <person name="Daniel R."/>
        </authorList>
    </citation>
    <scope>NUCLEOTIDE SEQUENCE [LARGE SCALE GENOMIC DNA]</scope>
    <source>
        <strain evidence="1 2">DSM 2767</strain>
    </source>
</reference>
<evidence type="ECO:0000313" key="2">
    <source>
        <dbReference type="Proteomes" id="UP000076603"/>
    </source>
</evidence>
<protein>
    <submittedName>
        <fullName evidence="1">Uncharacterized protein</fullName>
    </submittedName>
</protein>